<dbReference type="AlphaFoldDB" id="A0A388KVI5"/>
<feature type="region of interest" description="Disordered" evidence="1">
    <location>
        <begin position="355"/>
        <end position="387"/>
    </location>
</feature>
<gene>
    <name evidence="2" type="ORF">CBR_g17771</name>
</gene>
<feature type="region of interest" description="Disordered" evidence="1">
    <location>
        <begin position="1"/>
        <end position="30"/>
    </location>
</feature>
<keyword evidence="3" id="KW-1185">Reference proteome</keyword>
<dbReference type="Proteomes" id="UP000265515">
    <property type="component" value="Unassembled WGS sequence"/>
</dbReference>
<organism evidence="2 3">
    <name type="scientific">Chara braunii</name>
    <name type="common">Braun's stonewort</name>
    <dbReference type="NCBI Taxonomy" id="69332"/>
    <lineage>
        <taxon>Eukaryota</taxon>
        <taxon>Viridiplantae</taxon>
        <taxon>Streptophyta</taxon>
        <taxon>Charophyceae</taxon>
        <taxon>Charales</taxon>
        <taxon>Characeae</taxon>
        <taxon>Chara</taxon>
    </lineage>
</organism>
<feature type="region of interest" description="Disordered" evidence="1">
    <location>
        <begin position="315"/>
        <end position="338"/>
    </location>
</feature>
<feature type="region of interest" description="Disordered" evidence="1">
    <location>
        <begin position="224"/>
        <end position="302"/>
    </location>
</feature>
<comment type="caution">
    <text evidence="2">The sequence shown here is derived from an EMBL/GenBank/DDBJ whole genome shotgun (WGS) entry which is preliminary data.</text>
</comment>
<name>A0A388KVI5_CHABU</name>
<dbReference type="Gramene" id="GBG74061">
    <property type="protein sequence ID" value="GBG74061"/>
    <property type="gene ID" value="CBR_g17771"/>
</dbReference>
<protein>
    <submittedName>
        <fullName evidence="2">Uncharacterized protein</fullName>
    </submittedName>
</protein>
<reference evidence="2 3" key="1">
    <citation type="journal article" date="2018" name="Cell">
        <title>The Chara Genome: Secondary Complexity and Implications for Plant Terrestrialization.</title>
        <authorList>
            <person name="Nishiyama T."/>
            <person name="Sakayama H."/>
            <person name="Vries J.D."/>
            <person name="Buschmann H."/>
            <person name="Saint-Marcoux D."/>
            <person name="Ullrich K.K."/>
            <person name="Haas F.B."/>
            <person name="Vanderstraeten L."/>
            <person name="Becker D."/>
            <person name="Lang D."/>
            <person name="Vosolsobe S."/>
            <person name="Rombauts S."/>
            <person name="Wilhelmsson P.K.I."/>
            <person name="Janitza P."/>
            <person name="Kern R."/>
            <person name="Heyl A."/>
            <person name="Rumpler F."/>
            <person name="Villalobos L.I.A.C."/>
            <person name="Clay J.M."/>
            <person name="Skokan R."/>
            <person name="Toyoda A."/>
            <person name="Suzuki Y."/>
            <person name="Kagoshima H."/>
            <person name="Schijlen E."/>
            <person name="Tajeshwar N."/>
            <person name="Catarino B."/>
            <person name="Hetherington A.J."/>
            <person name="Saltykova A."/>
            <person name="Bonnot C."/>
            <person name="Breuninger H."/>
            <person name="Symeonidi A."/>
            <person name="Radhakrishnan G.V."/>
            <person name="Van Nieuwerburgh F."/>
            <person name="Deforce D."/>
            <person name="Chang C."/>
            <person name="Karol K.G."/>
            <person name="Hedrich R."/>
            <person name="Ulvskov P."/>
            <person name="Glockner G."/>
            <person name="Delwiche C.F."/>
            <person name="Petrasek J."/>
            <person name="Van de Peer Y."/>
            <person name="Friml J."/>
            <person name="Beilby M."/>
            <person name="Dolan L."/>
            <person name="Kohara Y."/>
            <person name="Sugano S."/>
            <person name="Fujiyama A."/>
            <person name="Delaux P.-M."/>
            <person name="Quint M."/>
            <person name="TheiBen G."/>
            <person name="Hagemann M."/>
            <person name="Harholt J."/>
            <person name="Dunand C."/>
            <person name="Zachgo S."/>
            <person name="Langdale J."/>
            <person name="Maumus F."/>
            <person name="Straeten D.V.D."/>
            <person name="Gould S.B."/>
            <person name="Rensing S.A."/>
        </authorList>
    </citation>
    <scope>NUCLEOTIDE SEQUENCE [LARGE SCALE GENOMIC DNA]</scope>
    <source>
        <strain evidence="2 3">S276</strain>
    </source>
</reference>
<evidence type="ECO:0000313" key="2">
    <source>
        <dbReference type="EMBL" id="GBG74061.1"/>
    </source>
</evidence>
<evidence type="ECO:0000256" key="1">
    <source>
        <dbReference type="SAM" id="MobiDB-lite"/>
    </source>
</evidence>
<sequence>MVKGPSRGRGLLTDLRVDKRVQPTQEEHSANGMTRKVYSRVTFSLAPPAVDDCWKNEGLDAQGACDVMPATLSDGGCIAKAAHRRNDTSEWVASLDDSDPLQPPCGPLLFVAVRADRTRLVGSIVQWVDDGKYNFKFTLKKHYRSDGSIDDIAKGCKVAGRMFGGYGGLAMSLPYFVLLASGHDKAVHVIDFLEVWARSGTSVSAVDVGPGTSISGSVGFAGKECSGRGMGGQGGLPATPPDQEVGMSDDSEDDHPRAPSKPGLHGSRRQGLLGESTPSGGGDGERLRQGSELTTPRGLVERIGSFVRGMQVAEVSPGDRAGGSQVREMRGSDETTRWAQPAPVQLQTELSLERKASGNVAGEEVSEQGLFPEKTQSGGKRNLPDEEEREGVTVFSLKVKLFSCSLFILIVK</sequence>
<feature type="compositionally biased region" description="Basic and acidic residues" evidence="1">
    <location>
        <begin position="327"/>
        <end position="336"/>
    </location>
</feature>
<accession>A0A388KVI5</accession>
<evidence type="ECO:0000313" key="3">
    <source>
        <dbReference type="Proteomes" id="UP000265515"/>
    </source>
</evidence>
<proteinExistence type="predicted"/>
<dbReference type="EMBL" id="BFEA01000195">
    <property type="protein sequence ID" value="GBG74061.1"/>
    <property type="molecule type" value="Genomic_DNA"/>
</dbReference>
<feature type="compositionally biased region" description="Basic and acidic residues" evidence="1">
    <location>
        <begin position="15"/>
        <end position="29"/>
    </location>
</feature>